<accession>M1DLT9</accession>
<dbReference type="Proteomes" id="UP000011115">
    <property type="component" value="Unassembled WGS sequence"/>
</dbReference>
<dbReference type="PaxDb" id="4113-PGSC0003DMT400091063"/>
<reference evidence="1" key="2">
    <citation type="submission" date="2015-06" db="UniProtKB">
        <authorList>
            <consortium name="EnsemblPlants"/>
        </authorList>
    </citation>
    <scope>IDENTIFICATION</scope>
    <source>
        <strain evidence="1">DM1-3 516 R44</strain>
    </source>
</reference>
<reference evidence="2" key="1">
    <citation type="journal article" date="2011" name="Nature">
        <title>Genome sequence and analysis of the tuber crop potato.</title>
        <authorList>
            <consortium name="The Potato Genome Sequencing Consortium"/>
        </authorList>
    </citation>
    <scope>NUCLEOTIDE SEQUENCE [LARGE SCALE GENOMIC DNA]</scope>
    <source>
        <strain evidence="2">cv. DM1-3 516 R44</strain>
    </source>
</reference>
<dbReference type="HOGENOM" id="CLU_1252505_0_0_1"/>
<keyword evidence="2" id="KW-1185">Reference proteome</keyword>
<dbReference type="Gramene" id="PGSC0003DMT400091063">
    <property type="protein sequence ID" value="PGSC0003DMT400091063"/>
    <property type="gene ID" value="PGSC0003DMG400040634"/>
</dbReference>
<organism evidence="1 2">
    <name type="scientific">Solanum tuberosum</name>
    <name type="common">Potato</name>
    <dbReference type="NCBI Taxonomy" id="4113"/>
    <lineage>
        <taxon>Eukaryota</taxon>
        <taxon>Viridiplantae</taxon>
        <taxon>Streptophyta</taxon>
        <taxon>Embryophyta</taxon>
        <taxon>Tracheophyta</taxon>
        <taxon>Spermatophyta</taxon>
        <taxon>Magnoliopsida</taxon>
        <taxon>eudicotyledons</taxon>
        <taxon>Gunneridae</taxon>
        <taxon>Pentapetalae</taxon>
        <taxon>asterids</taxon>
        <taxon>lamiids</taxon>
        <taxon>Solanales</taxon>
        <taxon>Solanaceae</taxon>
        <taxon>Solanoideae</taxon>
        <taxon>Solaneae</taxon>
        <taxon>Solanum</taxon>
    </lineage>
</organism>
<protein>
    <submittedName>
        <fullName evidence="1">Uncharacterized protein</fullName>
    </submittedName>
</protein>
<name>M1DLT9_SOLTU</name>
<proteinExistence type="predicted"/>
<sequence>MVVDMRSWINLFVAGFSRLSRKEESLCVGICKSELNTKVRSWVQEVLHGQSHGSWSPSQVPSRPVILNSFLKRLLEIAIKWFTEGFTENVAEPQSEIGTEAGTGAHEELDAQEKDEEVITEAAKIQFDHLHEADPMDVARRVEPVLRPRGAKKGFDQVKTTDTQMDRGLYNGPWCIYSTQALTNKFCDNQVKITKGFTDREALDGSSNWPWEAATVQSYFE</sequence>
<dbReference type="EnsemblPlants" id="PGSC0003DMT400091063">
    <property type="protein sequence ID" value="PGSC0003DMT400091063"/>
    <property type="gene ID" value="PGSC0003DMG400040634"/>
</dbReference>
<dbReference type="AlphaFoldDB" id="M1DLT9"/>
<evidence type="ECO:0000313" key="2">
    <source>
        <dbReference type="Proteomes" id="UP000011115"/>
    </source>
</evidence>
<dbReference type="InParanoid" id="M1DLT9"/>
<evidence type="ECO:0000313" key="1">
    <source>
        <dbReference type="EnsemblPlants" id="PGSC0003DMT400091063"/>
    </source>
</evidence>